<evidence type="ECO:0000256" key="4">
    <source>
        <dbReference type="ARBA" id="ARBA00023163"/>
    </source>
</evidence>
<comment type="similarity">
    <text evidence="1">Belongs to the LysR transcriptional regulatory family.</text>
</comment>
<proteinExistence type="inferred from homology"/>
<dbReference type="PANTHER" id="PTHR30419:SF8">
    <property type="entry name" value="NITROGEN ASSIMILATION TRANSCRIPTIONAL ACTIVATOR-RELATED"/>
    <property type="match status" value="1"/>
</dbReference>
<evidence type="ECO:0000256" key="2">
    <source>
        <dbReference type="ARBA" id="ARBA00023015"/>
    </source>
</evidence>
<keyword evidence="7" id="KW-1185">Reference proteome</keyword>
<accession>A0A1W1IC63</accession>
<dbReference type="GO" id="GO:0003700">
    <property type="term" value="F:DNA-binding transcription factor activity"/>
    <property type="evidence" value="ECO:0007669"/>
    <property type="project" value="InterPro"/>
</dbReference>
<dbReference type="Proteomes" id="UP000195985">
    <property type="component" value="Unassembled WGS sequence"/>
</dbReference>
<dbReference type="Pfam" id="PF03466">
    <property type="entry name" value="LysR_substrate"/>
    <property type="match status" value="1"/>
</dbReference>
<evidence type="ECO:0000313" key="7">
    <source>
        <dbReference type="Proteomes" id="UP000195985"/>
    </source>
</evidence>
<name>A0A1W1IC63_9LACT</name>
<dbReference type="SUPFAM" id="SSF53850">
    <property type="entry name" value="Periplasmic binding protein-like II"/>
    <property type="match status" value="1"/>
</dbReference>
<dbReference type="InterPro" id="IPR005119">
    <property type="entry name" value="LysR_subst-bd"/>
</dbReference>
<dbReference type="AlphaFoldDB" id="A0A1W1IC63"/>
<dbReference type="RefSeq" id="WP_218150976.1">
    <property type="nucleotide sequence ID" value="NZ_FONM01000002.1"/>
</dbReference>
<evidence type="ECO:0000313" key="6">
    <source>
        <dbReference type="EMBL" id="SLM50575.1"/>
    </source>
</evidence>
<evidence type="ECO:0000259" key="5">
    <source>
        <dbReference type="PROSITE" id="PS50931"/>
    </source>
</evidence>
<dbReference type="InterPro" id="IPR036390">
    <property type="entry name" value="WH_DNA-bd_sf"/>
</dbReference>
<keyword evidence="4" id="KW-0804">Transcription</keyword>
<keyword evidence="3" id="KW-0238">DNA-binding</keyword>
<reference evidence="7" key="1">
    <citation type="submission" date="2016-04" db="EMBL/GenBank/DDBJ databases">
        <authorList>
            <person name="Strepis N."/>
        </authorList>
    </citation>
    <scope>NUCLEOTIDE SEQUENCE [LARGE SCALE GENOMIC DNA]</scope>
</reference>
<dbReference type="EMBL" id="FWEY01000001">
    <property type="protein sequence ID" value="SLM50575.1"/>
    <property type="molecule type" value="Genomic_DNA"/>
</dbReference>
<dbReference type="PANTHER" id="PTHR30419">
    <property type="entry name" value="HTH-TYPE TRANSCRIPTIONAL REGULATOR YBHD"/>
    <property type="match status" value="1"/>
</dbReference>
<dbReference type="CDD" id="cd05466">
    <property type="entry name" value="PBP2_LTTR_substrate"/>
    <property type="match status" value="1"/>
</dbReference>
<sequence>MEANRINIEKIKYYIDLVECRSFTETAKRNYVSQTTISQTVATLEETFQIRLINRKKTPIEPTEAGQLFYDEALVLWKQYQSMQQKMRNFQANQRETLSIEYSAMTDIQTLLSVIPAFRKENPLVELNLNKVLLKNISDYLVKGIYDVAIAFDSEFEGKKDIMTVPLYAGKYQAVVSAGHPLFDKMSVTLAELYQHPLVMLDPSVIGASYDLMVQHAQKDGYQPQIAKTVDDVETELFAIRTENLIGFFPDNYNLNYPSDEIRMIPIEGSFHTFVIALGYLSVNAKPGIQALIRSIKAHYSISG</sequence>
<dbReference type="GO" id="GO:0005829">
    <property type="term" value="C:cytosol"/>
    <property type="evidence" value="ECO:0007669"/>
    <property type="project" value="TreeGrafter"/>
</dbReference>
<organism evidence="6 7">
    <name type="scientific">Trichococcus pasteurii</name>
    <dbReference type="NCBI Taxonomy" id="43064"/>
    <lineage>
        <taxon>Bacteria</taxon>
        <taxon>Bacillati</taxon>
        <taxon>Bacillota</taxon>
        <taxon>Bacilli</taxon>
        <taxon>Lactobacillales</taxon>
        <taxon>Carnobacteriaceae</taxon>
        <taxon>Trichococcus</taxon>
    </lineage>
</organism>
<dbReference type="InterPro" id="IPR050950">
    <property type="entry name" value="HTH-type_LysR_regulators"/>
</dbReference>
<gene>
    <name evidence="6" type="ORF">TPAS_247</name>
</gene>
<dbReference type="Gene3D" id="3.40.190.290">
    <property type="match status" value="1"/>
</dbReference>
<dbReference type="InterPro" id="IPR000847">
    <property type="entry name" value="LysR_HTH_N"/>
</dbReference>
<dbReference type="STRING" id="43064.SAMN04488086_102255"/>
<dbReference type="InterPro" id="IPR036388">
    <property type="entry name" value="WH-like_DNA-bd_sf"/>
</dbReference>
<evidence type="ECO:0000256" key="1">
    <source>
        <dbReference type="ARBA" id="ARBA00009437"/>
    </source>
</evidence>
<dbReference type="SUPFAM" id="SSF46785">
    <property type="entry name" value="Winged helix' DNA-binding domain"/>
    <property type="match status" value="1"/>
</dbReference>
<dbReference type="Pfam" id="PF00126">
    <property type="entry name" value="HTH_1"/>
    <property type="match status" value="1"/>
</dbReference>
<protein>
    <submittedName>
        <fullName evidence="6">Transcription regulator hth lysr</fullName>
    </submittedName>
</protein>
<evidence type="ECO:0000256" key="3">
    <source>
        <dbReference type="ARBA" id="ARBA00023125"/>
    </source>
</evidence>
<dbReference type="GO" id="GO:0003677">
    <property type="term" value="F:DNA binding"/>
    <property type="evidence" value="ECO:0007669"/>
    <property type="project" value="UniProtKB-KW"/>
</dbReference>
<keyword evidence="2" id="KW-0805">Transcription regulation</keyword>
<dbReference type="PROSITE" id="PS50931">
    <property type="entry name" value="HTH_LYSR"/>
    <property type="match status" value="1"/>
</dbReference>
<dbReference type="Gene3D" id="1.10.10.10">
    <property type="entry name" value="Winged helix-like DNA-binding domain superfamily/Winged helix DNA-binding domain"/>
    <property type="match status" value="1"/>
</dbReference>
<feature type="domain" description="HTH lysR-type" evidence="5">
    <location>
        <begin position="6"/>
        <end position="63"/>
    </location>
</feature>